<keyword evidence="4" id="KW-0472">Membrane</keyword>
<dbReference type="PANTHER" id="PTHR44688:SF16">
    <property type="entry name" value="DNA-BINDING TRANSCRIPTIONAL ACTIVATOR DEVR_DOSR"/>
    <property type="match status" value="1"/>
</dbReference>
<gene>
    <name evidence="6" type="ORF">LCGC14_3002960</name>
</gene>
<comment type="caution">
    <text evidence="6">The sequence shown here is derived from an EMBL/GenBank/DDBJ whole genome shotgun (WGS) entry which is preliminary data.</text>
</comment>
<dbReference type="InterPro" id="IPR036388">
    <property type="entry name" value="WH-like_DNA-bd_sf"/>
</dbReference>
<evidence type="ECO:0000256" key="4">
    <source>
        <dbReference type="SAM" id="Phobius"/>
    </source>
</evidence>
<reference evidence="6" key="1">
    <citation type="journal article" date="2015" name="Nature">
        <title>Complex archaea that bridge the gap between prokaryotes and eukaryotes.</title>
        <authorList>
            <person name="Spang A."/>
            <person name="Saw J.H."/>
            <person name="Jorgensen S.L."/>
            <person name="Zaremba-Niedzwiedzka K."/>
            <person name="Martijn J."/>
            <person name="Lind A.E."/>
            <person name="van Eijk R."/>
            <person name="Schleper C."/>
            <person name="Guy L."/>
            <person name="Ettema T.J."/>
        </authorList>
    </citation>
    <scope>NUCLEOTIDE SEQUENCE</scope>
</reference>
<feature type="non-terminal residue" evidence="6">
    <location>
        <position position="1"/>
    </location>
</feature>
<protein>
    <recommendedName>
        <fullName evidence="5">HTH luxR-type domain-containing protein</fullName>
    </recommendedName>
</protein>
<feature type="transmembrane region" description="Helical" evidence="4">
    <location>
        <begin position="82"/>
        <end position="103"/>
    </location>
</feature>
<dbReference type="SMART" id="SM00421">
    <property type="entry name" value="HTH_LUXR"/>
    <property type="match status" value="1"/>
</dbReference>
<dbReference type="InterPro" id="IPR016032">
    <property type="entry name" value="Sig_transdc_resp-reg_C-effctor"/>
</dbReference>
<dbReference type="EMBL" id="LAZR01061926">
    <property type="protein sequence ID" value="KKK62574.1"/>
    <property type="molecule type" value="Genomic_DNA"/>
</dbReference>
<dbReference type="Gene3D" id="1.10.10.10">
    <property type="entry name" value="Winged helix-like DNA-binding domain superfamily/Winged helix DNA-binding domain"/>
    <property type="match status" value="1"/>
</dbReference>
<keyword evidence="1" id="KW-0805">Transcription regulation</keyword>
<evidence type="ECO:0000256" key="3">
    <source>
        <dbReference type="ARBA" id="ARBA00023163"/>
    </source>
</evidence>
<name>A0A0F8Z831_9ZZZZ</name>
<proteinExistence type="predicted"/>
<evidence type="ECO:0000256" key="2">
    <source>
        <dbReference type="ARBA" id="ARBA00023125"/>
    </source>
</evidence>
<feature type="domain" description="HTH luxR-type" evidence="5">
    <location>
        <begin position="1"/>
        <end position="57"/>
    </location>
</feature>
<dbReference type="GO" id="GO:0006355">
    <property type="term" value="P:regulation of DNA-templated transcription"/>
    <property type="evidence" value="ECO:0007669"/>
    <property type="project" value="InterPro"/>
</dbReference>
<dbReference type="PROSITE" id="PS50043">
    <property type="entry name" value="HTH_LUXR_2"/>
    <property type="match status" value="1"/>
</dbReference>
<organism evidence="6">
    <name type="scientific">marine sediment metagenome</name>
    <dbReference type="NCBI Taxonomy" id="412755"/>
    <lineage>
        <taxon>unclassified sequences</taxon>
        <taxon>metagenomes</taxon>
        <taxon>ecological metagenomes</taxon>
    </lineage>
</organism>
<keyword evidence="2" id="KW-0238">DNA-binding</keyword>
<keyword evidence="3" id="KW-0804">Transcription</keyword>
<dbReference type="CDD" id="cd06170">
    <property type="entry name" value="LuxR_C_like"/>
    <property type="match status" value="1"/>
</dbReference>
<dbReference type="InterPro" id="IPR000792">
    <property type="entry name" value="Tscrpt_reg_LuxR_C"/>
</dbReference>
<evidence type="ECO:0000259" key="5">
    <source>
        <dbReference type="PROSITE" id="PS50043"/>
    </source>
</evidence>
<accession>A0A0F8Z831</accession>
<dbReference type="AlphaFoldDB" id="A0A0F8Z831"/>
<sequence>PREWEVLELVREGLTNEQIAERLGISRDGVKYHVSEILSKLGLSSRQEAAAWQPERRPWWAVAPAFLGWTLKQLSLPTAAKVAGGVAVVAVAGGVGVLVWAVVATGGPAGEDRELTPADLSDLTLEEAYARIEEAITRPGFVLHSTIEAMGPDDAGEMTPYYTKEFWIDADLRTLREEFRLDPGRDSYDIAEEGLAIVAGDYIYLPDDPGEALRFEVEHFCPGSRDAILSRLLECGESQVSGPLPELLEAAHQTVRLQHPGVRADCRRGLPGLRDGCPRRLVCPPLLSQAQARMLSLARRPRRVALPWGGVLYWY</sequence>
<dbReference type="Pfam" id="PF00196">
    <property type="entry name" value="GerE"/>
    <property type="match status" value="1"/>
</dbReference>
<dbReference type="GO" id="GO:0003677">
    <property type="term" value="F:DNA binding"/>
    <property type="evidence" value="ECO:0007669"/>
    <property type="project" value="UniProtKB-KW"/>
</dbReference>
<keyword evidence="4" id="KW-0812">Transmembrane</keyword>
<dbReference type="PANTHER" id="PTHR44688">
    <property type="entry name" value="DNA-BINDING TRANSCRIPTIONAL ACTIVATOR DEVR_DOSR"/>
    <property type="match status" value="1"/>
</dbReference>
<dbReference type="SUPFAM" id="SSF46894">
    <property type="entry name" value="C-terminal effector domain of the bipartite response regulators"/>
    <property type="match status" value="1"/>
</dbReference>
<evidence type="ECO:0000313" key="6">
    <source>
        <dbReference type="EMBL" id="KKK62574.1"/>
    </source>
</evidence>
<evidence type="ECO:0000256" key="1">
    <source>
        <dbReference type="ARBA" id="ARBA00023015"/>
    </source>
</evidence>
<keyword evidence="4" id="KW-1133">Transmembrane helix</keyword>